<protein>
    <submittedName>
        <fullName evidence="1">Uncharacterized protein</fullName>
    </submittedName>
</protein>
<dbReference type="EMBL" id="CASHSV030000206">
    <property type="protein sequence ID" value="CAJ2652676.1"/>
    <property type="molecule type" value="Genomic_DNA"/>
</dbReference>
<evidence type="ECO:0000313" key="2">
    <source>
        <dbReference type="Proteomes" id="UP001177021"/>
    </source>
</evidence>
<accession>A0ACB0K636</accession>
<sequence>MAGAMWTKPVAGATRHMAGAMAYRCGDCHKHGQRHVLLCGPHVPGTCQVHVGLACSSNFFWASLPSDPMSFFIHFDINFVTFFYFEKFRKYL</sequence>
<name>A0ACB0K636_TRIPR</name>
<reference evidence="1" key="1">
    <citation type="submission" date="2023-10" db="EMBL/GenBank/DDBJ databases">
        <authorList>
            <person name="Rodriguez Cubillos JULIANA M."/>
            <person name="De Vega J."/>
        </authorList>
    </citation>
    <scope>NUCLEOTIDE SEQUENCE</scope>
</reference>
<keyword evidence="2" id="KW-1185">Reference proteome</keyword>
<comment type="caution">
    <text evidence="1">The sequence shown here is derived from an EMBL/GenBank/DDBJ whole genome shotgun (WGS) entry which is preliminary data.</text>
</comment>
<dbReference type="Proteomes" id="UP001177021">
    <property type="component" value="Unassembled WGS sequence"/>
</dbReference>
<gene>
    <name evidence="1" type="ORF">MILVUS5_LOCUS20124</name>
</gene>
<evidence type="ECO:0000313" key="1">
    <source>
        <dbReference type="EMBL" id="CAJ2652676.1"/>
    </source>
</evidence>
<organism evidence="1 2">
    <name type="scientific">Trifolium pratense</name>
    <name type="common">Red clover</name>
    <dbReference type="NCBI Taxonomy" id="57577"/>
    <lineage>
        <taxon>Eukaryota</taxon>
        <taxon>Viridiplantae</taxon>
        <taxon>Streptophyta</taxon>
        <taxon>Embryophyta</taxon>
        <taxon>Tracheophyta</taxon>
        <taxon>Spermatophyta</taxon>
        <taxon>Magnoliopsida</taxon>
        <taxon>eudicotyledons</taxon>
        <taxon>Gunneridae</taxon>
        <taxon>Pentapetalae</taxon>
        <taxon>rosids</taxon>
        <taxon>fabids</taxon>
        <taxon>Fabales</taxon>
        <taxon>Fabaceae</taxon>
        <taxon>Papilionoideae</taxon>
        <taxon>50 kb inversion clade</taxon>
        <taxon>NPAAA clade</taxon>
        <taxon>Hologalegina</taxon>
        <taxon>IRL clade</taxon>
        <taxon>Trifolieae</taxon>
        <taxon>Trifolium</taxon>
    </lineage>
</organism>
<proteinExistence type="predicted"/>